<evidence type="ECO:0000313" key="5">
    <source>
        <dbReference type="EMBL" id="OAJ67555.1"/>
    </source>
</evidence>
<dbReference type="PRINTS" id="PR00080">
    <property type="entry name" value="SDRFAMILY"/>
</dbReference>
<evidence type="ECO:0000256" key="4">
    <source>
        <dbReference type="SAM" id="Phobius"/>
    </source>
</evidence>
<evidence type="ECO:0000256" key="2">
    <source>
        <dbReference type="ARBA" id="ARBA00023002"/>
    </source>
</evidence>
<protein>
    <submittedName>
        <fullName evidence="5">Short-chain dehydrogenase</fullName>
    </submittedName>
</protein>
<gene>
    <name evidence="5" type="ORF">A0123_01596</name>
</gene>
<dbReference type="OrthoDB" id="9793825at2"/>
<dbReference type="Proteomes" id="UP000077786">
    <property type="component" value="Unassembled WGS sequence"/>
</dbReference>
<dbReference type="PRINTS" id="PR00081">
    <property type="entry name" value="GDHRDH"/>
</dbReference>
<reference evidence="5 6" key="1">
    <citation type="submission" date="2016-03" db="EMBL/GenBank/DDBJ databases">
        <title>Draft genome sequence of Gluconobacter cerinus strain CECT 9110.</title>
        <authorList>
            <person name="Sainz F."/>
            <person name="Mas A."/>
            <person name="Torija M.J."/>
        </authorList>
    </citation>
    <scope>NUCLEOTIDE SEQUENCE [LARGE SCALE GENOMIC DNA]</scope>
    <source>
        <strain evidence="5 6">CECT 9110</strain>
    </source>
</reference>
<dbReference type="AlphaFoldDB" id="A0A1B6VK05"/>
<comment type="caution">
    <text evidence="5">The sequence shown here is derived from an EMBL/GenBank/DDBJ whole genome shotgun (WGS) entry which is preliminary data.</text>
</comment>
<evidence type="ECO:0000313" key="6">
    <source>
        <dbReference type="Proteomes" id="UP000077786"/>
    </source>
</evidence>
<keyword evidence="4" id="KW-0472">Membrane</keyword>
<feature type="transmembrane region" description="Helical" evidence="4">
    <location>
        <begin position="235"/>
        <end position="258"/>
    </location>
</feature>
<name>A0A1B6VK05_9PROT</name>
<dbReference type="PROSITE" id="PS00061">
    <property type="entry name" value="ADH_SHORT"/>
    <property type="match status" value="1"/>
</dbReference>
<proteinExistence type="inferred from homology"/>
<dbReference type="RefSeq" id="WP_064274340.1">
    <property type="nucleotide sequence ID" value="NZ_LUTU01000007.1"/>
</dbReference>
<dbReference type="Gene3D" id="3.40.50.720">
    <property type="entry name" value="NAD(P)-binding Rossmann-like Domain"/>
    <property type="match status" value="1"/>
</dbReference>
<dbReference type="EMBL" id="LUTU01000007">
    <property type="protein sequence ID" value="OAJ67555.1"/>
    <property type="molecule type" value="Genomic_DNA"/>
</dbReference>
<dbReference type="Pfam" id="PF00106">
    <property type="entry name" value="adh_short"/>
    <property type="match status" value="1"/>
</dbReference>
<comment type="similarity">
    <text evidence="1 3">Belongs to the short-chain dehydrogenases/reductases (SDR) family.</text>
</comment>
<evidence type="ECO:0000256" key="3">
    <source>
        <dbReference type="RuleBase" id="RU000363"/>
    </source>
</evidence>
<accession>A0A1B6VK05</accession>
<dbReference type="InterPro" id="IPR002347">
    <property type="entry name" value="SDR_fam"/>
</dbReference>
<dbReference type="GO" id="GO:0016020">
    <property type="term" value="C:membrane"/>
    <property type="evidence" value="ECO:0007669"/>
    <property type="project" value="TreeGrafter"/>
</dbReference>
<dbReference type="SUPFAM" id="SSF51735">
    <property type="entry name" value="NAD(P)-binding Rossmann-fold domains"/>
    <property type="match status" value="1"/>
</dbReference>
<dbReference type="PANTHER" id="PTHR44196">
    <property type="entry name" value="DEHYDROGENASE/REDUCTASE SDR FAMILY MEMBER 7B"/>
    <property type="match status" value="1"/>
</dbReference>
<dbReference type="PATRIC" id="fig|38307.3.peg.1645"/>
<keyword evidence="4" id="KW-1133">Transmembrane helix</keyword>
<sequence length="273" mass="29324">MPFNSHCRPVSASKTIVLTGASGGIGTIVTQKLLDQGHVVVALSRTAPDISHEALTHIRYDAANLHDIGQINNKISEKISHIDVLLHCAAIIIPSMIENSSPEDIIRQISINLTAPITLTSLLLPNIPVGGRIILVNSMAATIPLAGSSVYGATKAGLRNFALSLAQEVRSKGISVSSIFPGAVETGMLRQEMENGGSVLNFVSDPAKPEDVACEILKLIRKPKLERFLPTLDGIFGGLCLLMPTLLRLSMPALTFFGKRGFQKFLRKQTSQQ</sequence>
<dbReference type="PANTHER" id="PTHR44196:SF1">
    <property type="entry name" value="DEHYDROGENASE_REDUCTASE SDR FAMILY MEMBER 7B"/>
    <property type="match status" value="1"/>
</dbReference>
<organism evidence="5 6">
    <name type="scientific">Gluconobacter cerinus</name>
    <dbReference type="NCBI Taxonomy" id="38307"/>
    <lineage>
        <taxon>Bacteria</taxon>
        <taxon>Pseudomonadati</taxon>
        <taxon>Pseudomonadota</taxon>
        <taxon>Alphaproteobacteria</taxon>
        <taxon>Acetobacterales</taxon>
        <taxon>Acetobacteraceae</taxon>
        <taxon>Gluconobacter</taxon>
    </lineage>
</organism>
<dbReference type="InterPro" id="IPR036291">
    <property type="entry name" value="NAD(P)-bd_dom_sf"/>
</dbReference>
<keyword evidence="2" id="KW-0560">Oxidoreductase</keyword>
<keyword evidence="4" id="KW-0812">Transmembrane</keyword>
<evidence type="ECO:0000256" key="1">
    <source>
        <dbReference type="ARBA" id="ARBA00006484"/>
    </source>
</evidence>
<dbReference type="InterPro" id="IPR020904">
    <property type="entry name" value="Sc_DH/Rdtase_CS"/>
</dbReference>
<dbReference type="GO" id="GO:0016491">
    <property type="term" value="F:oxidoreductase activity"/>
    <property type="evidence" value="ECO:0007669"/>
    <property type="project" value="UniProtKB-KW"/>
</dbReference>